<evidence type="ECO:0000313" key="1">
    <source>
        <dbReference type="EMBL" id="KAH0546500.1"/>
    </source>
</evidence>
<gene>
    <name evidence="1" type="ORF">KQX54_010509</name>
</gene>
<protein>
    <submittedName>
        <fullName evidence="1">Uncharacterized protein</fullName>
    </submittedName>
</protein>
<dbReference type="Proteomes" id="UP000826195">
    <property type="component" value="Unassembled WGS sequence"/>
</dbReference>
<dbReference type="EMBL" id="JAHXZJ010002237">
    <property type="protein sequence ID" value="KAH0546500.1"/>
    <property type="molecule type" value="Genomic_DNA"/>
</dbReference>
<keyword evidence="2" id="KW-1185">Reference proteome</keyword>
<proteinExistence type="predicted"/>
<name>A0AAV7I6X5_COTGL</name>
<accession>A0AAV7I6X5</accession>
<reference evidence="1 2" key="1">
    <citation type="journal article" date="2021" name="J. Hered.">
        <title>A chromosome-level genome assembly of the parasitoid wasp, Cotesia glomerata (Hymenoptera: Braconidae).</title>
        <authorList>
            <person name="Pinto B.J."/>
            <person name="Weis J.J."/>
            <person name="Gamble T."/>
            <person name="Ode P.J."/>
            <person name="Paul R."/>
            <person name="Zaspel J.M."/>
        </authorList>
    </citation>
    <scope>NUCLEOTIDE SEQUENCE [LARGE SCALE GENOMIC DNA]</scope>
    <source>
        <strain evidence="1">CgM1</strain>
    </source>
</reference>
<dbReference type="AlphaFoldDB" id="A0AAV7I6X5"/>
<organism evidence="1 2">
    <name type="scientific">Cotesia glomerata</name>
    <name type="common">Lepidopteran parasitic wasp</name>
    <name type="synonym">Apanteles glomeratus</name>
    <dbReference type="NCBI Taxonomy" id="32391"/>
    <lineage>
        <taxon>Eukaryota</taxon>
        <taxon>Metazoa</taxon>
        <taxon>Ecdysozoa</taxon>
        <taxon>Arthropoda</taxon>
        <taxon>Hexapoda</taxon>
        <taxon>Insecta</taxon>
        <taxon>Pterygota</taxon>
        <taxon>Neoptera</taxon>
        <taxon>Endopterygota</taxon>
        <taxon>Hymenoptera</taxon>
        <taxon>Apocrita</taxon>
        <taxon>Ichneumonoidea</taxon>
        <taxon>Braconidae</taxon>
        <taxon>Microgastrinae</taxon>
        <taxon>Cotesia</taxon>
    </lineage>
</organism>
<comment type="caution">
    <text evidence="1">The sequence shown here is derived from an EMBL/GenBank/DDBJ whole genome shotgun (WGS) entry which is preliminary data.</text>
</comment>
<evidence type="ECO:0000313" key="2">
    <source>
        <dbReference type="Proteomes" id="UP000826195"/>
    </source>
</evidence>
<sequence length="108" mass="12590">MDTAKLITTMEDMRMQSNALNWSRSSVEERHIKYLRGLQGHNQHQNRQFGSTKRNKTIGAYKDFEKKKLLDLAQDTKKFITSGPRNRIFASVNEYANDLNSFNSSYNI</sequence>